<dbReference type="GeneID" id="80914620"/>
<feature type="binding site" evidence="8">
    <location>
        <position position="496"/>
    </location>
    <ligand>
        <name>Ca(2+)</name>
        <dbReference type="ChEBI" id="CHEBI:29108"/>
    </ligand>
</feature>
<keyword evidence="12" id="KW-1185">Reference proteome</keyword>
<dbReference type="GO" id="GO:0005576">
    <property type="term" value="C:extracellular region"/>
    <property type="evidence" value="ECO:0007669"/>
    <property type="project" value="UniProtKB-SubCell"/>
</dbReference>
<dbReference type="CDD" id="cd11377">
    <property type="entry name" value="Pro-peptidase_S53"/>
    <property type="match status" value="1"/>
</dbReference>
<dbReference type="PANTHER" id="PTHR14218">
    <property type="entry name" value="PROTEASE S8 TRIPEPTIDYL PEPTIDASE I CLN2"/>
    <property type="match status" value="1"/>
</dbReference>
<dbReference type="PANTHER" id="PTHR14218:SF19">
    <property type="entry name" value="SERINE PROTEASE AORO, PUTATIVE (AFU_ORTHOLOGUE AFUA_6G10250)-RELATED"/>
    <property type="match status" value="1"/>
</dbReference>
<comment type="subcellular location">
    <subcellularLocation>
        <location evidence="1">Secreted</location>
        <location evidence="1">Extracellular space</location>
    </subcellularLocation>
</comment>
<sequence>MAEKWLMDVSHPESIHYGKHWSQEQVISAFAPTEDTLSAVSEWLVESGGIAKERITHTDNKAWLAFDATIEEAEILLMTEYHETHDKERTNNDKRASKKSALSELSRQTSEPTLDPRANTDPLDTCDQMITHDCIRALYNIPSPDPEAGVSPNNTMGIFLLSSAYAQGDLDLFFSNFTPYIANGTAPILKSINGGVAPVDILHAGSEADMDLELAIPLVYPQEVVAYQIDDDYWAAKQVNEGGMFNTFLDAIDGSYCTYEAYGETGDNPDFDPVYPNSNEGGYKGERMCGIYKCDEWLKLGLQGVSVFIASGDNGVGDLPKPDAPNGCLRNDTVFSPGHPNTCPWLTSVGATKVYPGKTVYDPESAAYNPEYYYPYSSGGGFSNVFGIPDYQSKDVANYLKNNDPGYDYYFDGNWQNSTGVYNRNGRGFPDVSANGDNTAAVYNGALRLTGGTSAATPIFASVINLINEERIKAGKGPVGFINPVLYAHPEVLNDITNGTNPGCGTDGFAASKGWDPATGLGTPNYPKMLELFMSLP</sequence>
<keyword evidence="5 8" id="KW-0720">Serine protease</keyword>
<dbReference type="GO" id="GO:0006508">
    <property type="term" value="P:proteolysis"/>
    <property type="evidence" value="ECO:0007669"/>
    <property type="project" value="UniProtKB-KW"/>
</dbReference>
<feature type="active site" description="Charge relay system" evidence="8">
    <location>
        <position position="454"/>
    </location>
</feature>
<dbReference type="Proteomes" id="UP001140513">
    <property type="component" value="Unassembled WGS sequence"/>
</dbReference>
<feature type="active site" description="Charge relay system" evidence="8">
    <location>
        <position position="207"/>
    </location>
</feature>
<dbReference type="SUPFAM" id="SSF52743">
    <property type="entry name" value="Subtilisin-like"/>
    <property type="match status" value="1"/>
</dbReference>
<dbReference type="AlphaFoldDB" id="A0A9W9C7R0"/>
<dbReference type="InterPro" id="IPR050819">
    <property type="entry name" value="Tripeptidyl-peptidase_I"/>
</dbReference>
<feature type="compositionally biased region" description="Basic and acidic residues" evidence="9">
    <location>
        <begin position="84"/>
        <end position="95"/>
    </location>
</feature>
<feature type="binding site" evidence="8">
    <location>
        <position position="495"/>
    </location>
    <ligand>
        <name>Ca(2+)</name>
        <dbReference type="ChEBI" id="CHEBI:29108"/>
    </ligand>
</feature>
<evidence type="ECO:0000313" key="11">
    <source>
        <dbReference type="EMBL" id="KAJ4347152.1"/>
    </source>
</evidence>
<evidence type="ECO:0000256" key="2">
    <source>
        <dbReference type="ARBA" id="ARBA00022670"/>
    </source>
</evidence>
<evidence type="ECO:0000313" key="12">
    <source>
        <dbReference type="Proteomes" id="UP001140513"/>
    </source>
</evidence>
<dbReference type="RefSeq" id="XP_056066952.1">
    <property type="nucleotide sequence ID" value="XM_056219825.1"/>
</dbReference>
<keyword evidence="6 8" id="KW-0106">Calcium</keyword>
<protein>
    <recommendedName>
        <fullName evidence="10">Peptidase S53 domain-containing protein</fullName>
    </recommendedName>
</protein>
<accession>A0A9W9C7R0</accession>
<gene>
    <name evidence="11" type="ORF">N0V89_011090</name>
</gene>
<dbReference type="GO" id="GO:0046872">
    <property type="term" value="F:metal ion binding"/>
    <property type="evidence" value="ECO:0007669"/>
    <property type="project" value="UniProtKB-UniRule"/>
</dbReference>
<feature type="domain" description="Peptidase S53" evidence="10">
    <location>
        <begin position="129"/>
        <end position="536"/>
    </location>
</feature>
<evidence type="ECO:0000256" key="3">
    <source>
        <dbReference type="ARBA" id="ARBA00022723"/>
    </source>
</evidence>
<keyword evidence="2 8" id="KW-0645">Protease</keyword>
<dbReference type="SUPFAM" id="SSF54897">
    <property type="entry name" value="Protease propeptides/inhibitors"/>
    <property type="match status" value="1"/>
</dbReference>
<dbReference type="InterPro" id="IPR015366">
    <property type="entry name" value="S53_propep"/>
</dbReference>
<dbReference type="OrthoDB" id="409122at2759"/>
<feature type="active site" description="Charge relay system" evidence="8">
    <location>
        <position position="211"/>
    </location>
</feature>
<reference evidence="11" key="1">
    <citation type="submission" date="2022-10" db="EMBL/GenBank/DDBJ databases">
        <title>Tapping the CABI collections for fungal endophytes: first genome assemblies for Collariella, Neodidymelliopsis, Ascochyta clinopodiicola, Didymella pomorum, Didymosphaeria variabile, Neocosmospora piperis and Neocucurbitaria cava.</title>
        <authorList>
            <person name="Hill R."/>
        </authorList>
    </citation>
    <scope>NUCLEOTIDE SEQUENCE</scope>
    <source>
        <strain evidence="11">IMI 356815</strain>
    </source>
</reference>
<keyword evidence="7" id="KW-0865">Zymogen</keyword>
<evidence type="ECO:0000256" key="8">
    <source>
        <dbReference type="PROSITE-ProRule" id="PRU01032"/>
    </source>
</evidence>
<dbReference type="Gene3D" id="3.40.50.200">
    <property type="entry name" value="Peptidase S8/S53 domain"/>
    <property type="match status" value="1"/>
</dbReference>
<comment type="caution">
    <text evidence="11">The sequence shown here is derived from an EMBL/GenBank/DDBJ whole genome shotgun (WGS) entry which is preliminary data.</text>
</comment>
<keyword evidence="4 8" id="KW-0378">Hydrolase</keyword>
<evidence type="ECO:0000256" key="9">
    <source>
        <dbReference type="SAM" id="MobiDB-lite"/>
    </source>
</evidence>
<feature type="region of interest" description="Disordered" evidence="9">
    <location>
        <begin position="84"/>
        <end position="122"/>
    </location>
</feature>
<evidence type="ECO:0000256" key="1">
    <source>
        <dbReference type="ARBA" id="ARBA00004239"/>
    </source>
</evidence>
<evidence type="ECO:0000256" key="5">
    <source>
        <dbReference type="ARBA" id="ARBA00022825"/>
    </source>
</evidence>
<evidence type="ECO:0000256" key="7">
    <source>
        <dbReference type="ARBA" id="ARBA00023145"/>
    </source>
</evidence>
<dbReference type="GO" id="GO:0008240">
    <property type="term" value="F:tripeptidyl-peptidase activity"/>
    <property type="evidence" value="ECO:0007669"/>
    <property type="project" value="TreeGrafter"/>
</dbReference>
<organism evidence="11 12">
    <name type="scientific">Didymosphaeria variabile</name>
    <dbReference type="NCBI Taxonomy" id="1932322"/>
    <lineage>
        <taxon>Eukaryota</taxon>
        <taxon>Fungi</taxon>
        <taxon>Dikarya</taxon>
        <taxon>Ascomycota</taxon>
        <taxon>Pezizomycotina</taxon>
        <taxon>Dothideomycetes</taxon>
        <taxon>Pleosporomycetidae</taxon>
        <taxon>Pleosporales</taxon>
        <taxon>Massarineae</taxon>
        <taxon>Didymosphaeriaceae</taxon>
        <taxon>Didymosphaeria</taxon>
    </lineage>
</organism>
<dbReference type="CDD" id="cd04056">
    <property type="entry name" value="Peptidases_S53"/>
    <property type="match status" value="1"/>
</dbReference>
<feature type="binding site" evidence="8">
    <location>
        <position position="516"/>
    </location>
    <ligand>
        <name>Ca(2+)</name>
        <dbReference type="ChEBI" id="CHEBI:29108"/>
    </ligand>
</feature>
<feature type="compositionally biased region" description="Polar residues" evidence="9">
    <location>
        <begin position="103"/>
        <end position="112"/>
    </location>
</feature>
<dbReference type="PROSITE" id="PS51695">
    <property type="entry name" value="SEDOLISIN"/>
    <property type="match status" value="1"/>
</dbReference>
<name>A0A9W9C7R0_9PLEO</name>
<evidence type="ECO:0000256" key="4">
    <source>
        <dbReference type="ARBA" id="ARBA00022801"/>
    </source>
</evidence>
<dbReference type="EMBL" id="JAPEUX010000008">
    <property type="protein sequence ID" value="KAJ4347152.1"/>
    <property type="molecule type" value="Genomic_DNA"/>
</dbReference>
<feature type="binding site" evidence="8">
    <location>
        <position position="514"/>
    </location>
    <ligand>
        <name>Ca(2+)</name>
        <dbReference type="ChEBI" id="CHEBI:29108"/>
    </ligand>
</feature>
<proteinExistence type="predicted"/>
<dbReference type="Pfam" id="PF09286">
    <property type="entry name" value="Pro-kuma_activ"/>
    <property type="match status" value="1"/>
</dbReference>
<keyword evidence="3 8" id="KW-0479">Metal-binding</keyword>
<evidence type="ECO:0000256" key="6">
    <source>
        <dbReference type="ARBA" id="ARBA00022837"/>
    </source>
</evidence>
<dbReference type="InterPro" id="IPR036852">
    <property type="entry name" value="Peptidase_S8/S53_dom_sf"/>
</dbReference>
<comment type="cofactor">
    <cofactor evidence="8">
        <name>Ca(2+)</name>
        <dbReference type="ChEBI" id="CHEBI:29108"/>
    </cofactor>
    <text evidence="8">Binds 1 Ca(2+) ion per subunit.</text>
</comment>
<evidence type="ECO:0000259" key="10">
    <source>
        <dbReference type="PROSITE" id="PS51695"/>
    </source>
</evidence>
<dbReference type="GO" id="GO:0004252">
    <property type="term" value="F:serine-type endopeptidase activity"/>
    <property type="evidence" value="ECO:0007669"/>
    <property type="project" value="UniProtKB-UniRule"/>
</dbReference>
<dbReference type="InterPro" id="IPR030400">
    <property type="entry name" value="Sedolisin_dom"/>
</dbReference>